<dbReference type="EMBL" id="JBHMFI010000001">
    <property type="protein sequence ID" value="MFB9072611.1"/>
    <property type="molecule type" value="Genomic_DNA"/>
</dbReference>
<feature type="compositionally biased region" description="Basic residues" evidence="1">
    <location>
        <begin position="1"/>
        <end position="10"/>
    </location>
</feature>
<evidence type="ECO:0000256" key="1">
    <source>
        <dbReference type="SAM" id="MobiDB-lite"/>
    </source>
</evidence>
<dbReference type="Proteomes" id="UP001589575">
    <property type="component" value="Unassembled WGS sequence"/>
</dbReference>
<feature type="region of interest" description="Disordered" evidence="1">
    <location>
        <begin position="1"/>
        <end position="92"/>
    </location>
</feature>
<feature type="compositionally biased region" description="Low complexity" evidence="1">
    <location>
        <begin position="66"/>
        <end position="78"/>
    </location>
</feature>
<name>A0ABV5G100_9MICC</name>
<feature type="compositionally biased region" description="Pro residues" evidence="1">
    <location>
        <begin position="15"/>
        <end position="26"/>
    </location>
</feature>
<gene>
    <name evidence="2" type="ORF">ACFFX0_15955</name>
</gene>
<organism evidence="2 3">
    <name type="scientific">Citricoccus parietis</name>
    <dbReference type="NCBI Taxonomy" id="592307"/>
    <lineage>
        <taxon>Bacteria</taxon>
        <taxon>Bacillati</taxon>
        <taxon>Actinomycetota</taxon>
        <taxon>Actinomycetes</taxon>
        <taxon>Micrococcales</taxon>
        <taxon>Micrococcaceae</taxon>
        <taxon>Citricoccus</taxon>
    </lineage>
</organism>
<accession>A0ABV5G100</accession>
<protein>
    <submittedName>
        <fullName evidence="2">Uncharacterized protein</fullName>
    </submittedName>
</protein>
<keyword evidence="3" id="KW-1185">Reference proteome</keyword>
<reference evidence="2 3" key="1">
    <citation type="submission" date="2024-09" db="EMBL/GenBank/DDBJ databases">
        <authorList>
            <person name="Sun Q."/>
            <person name="Mori K."/>
        </authorList>
    </citation>
    <scope>NUCLEOTIDE SEQUENCE [LARGE SCALE GENOMIC DNA]</scope>
    <source>
        <strain evidence="2 3">CCM 7609</strain>
    </source>
</reference>
<proteinExistence type="predicted"/>
<evidence type="ECO:0000313" key="3">
    <source>
        <dbReference type="Proteomes" id="UP001589575"/>
    </source>
</evidence>
<evidence type="ECO:0000313" key="2">
    <source>
        <dbReference type="EMBL" id="MFB9072611.1"/>
    </source>
</evidence>
<feature type="compositionally biased region" description="Low complexity" evidence="1">
    <location>
        <begin position="38"/>
        <end position="55"/>
    </location>
</feature>
<comment type="caution">
    <text evidence="2">The sequence shown here is derived from an EMBL/GenBank/DDBJ whole genome shotgun (WGS) entry which is preliminary data.</text>
</comment>
<sequence>MVGDGRRRRGAGWPGAPPVPQWPARPWPAATVRRRRGATGTSPRRGGGRPSPAGRQATGPGRSRSRPAIPGQGRRAGAAAGGWCRGRSRAVR</sequence>